<dbReference type="OrthoDB" id="2688098at2759"/>
<dbReference type="Pfam" id="PF18759">
    <property type="entry name" value="Plavaka"/>
    <property type="match status" value="1"/>
</dbReference>
<dbReference type="EMBL" id="JABBWG010000335">
    <property type="protein sequence ID" value="KAG1795240.1"/>
    <property type="molecule type" value="Genomic_DNA"/>
</dbReference>
<keyword evidence="3" id="KW-1185">Reference proteome</keyword>
<gene>
    <name evidence="2" type="ORF">BJ212DRAFT_1489820</name>
</gene>
<dbReference type="RefSeq" id="XP_041185199.1">
    <property type="nucleotide sequence ID" value="XM_041341437.1"/>
</dbReference>
<dbReference type="GeneID" id="64635453"/>
<dbReference type="InterPro" id="IPR041078">
    <property type="entry name" value="Plavaka"/>
</dbReference>
<organism evidence="2 3">
    <name type="scientific">Suillus subaureus</name>
    <dbReference type="NCBI Taxonomy" id="48587"/>
    <lineage>
        <taxon>Eukaryota</taxon>
        <taxon>Fungi</taxon>
        <taxon>Dikarya</taxon>
        <taxon>Basidiomycota</taxon>
        <taxon>Agaricomycotina</taxon>
        <taxon>Agaricomycetes</taxon>
        <taxon>Agaricomycetidae</taxon>
        <taxon>Boletales</taxon>
        <taxon>Suillineae</taxon>
        <taxon>Suillaceae</taxon>
        <taxon>Suillus</taxon>
    </lineage>
</organism>
<comment type="caution">
    <text evidence="2">The sequence shown here is derived from an EMBL/GenBank/DDBJ whole genome shotgun (WGS) entry which is preliminary data.</text>
</comment>
<accession>A0A9P7DJA6</accession>
<evidence type="ECO:0000313" key="2">
    <source>
        <dbReference type="EMBL" id="KAG1795240.1"/>
    </source>
</evidence>
<evidence type="ECO:0000259" key="1">
    <source>
        <dbReference type="Pfam" id="PF20722"/>
    </source>
</evidence>
<protein>
    <recommendedName>
        <fullName evidence="1">DUF6830 domain-containing protein</fullName>
    </recommendedName>
</protein>
<sequence>MIAAVAKNASPLTMATQEHFGDGILHPPRTRKHTLELLIDIAKMVDPWDLDKFQKAAKALNLSGVHMPYWHDWICACLSIFLAGEILHTCFKFSANHPLKWVKETNPVHSLQSLQAMMQALSDFHSFKDTIVAAEVRKGKNGVKEDFFIPKLELMQSFEGTIRRLGTLMQFSADTTERLLIMHCKDLFPRWLDNESMEIFGLYALLTSQGASLVNAIHTEDEDVTITNPALSWVSHILPDEVKSVHGPRPVRNHFLKGILSGDALTAFQLNVTPDYKSLSLAEIHTKYTLPDFDRVLTDFIHHSSLANSKHTHWDPKYGRFQVWNKFQLQLHSAFQPRVIMPGRVVQAYPPSNDFPLGNCNTILIDGPGMDDSIMSHVTQVRLIFQPTIQQGSDVELPACLSNLLLYVQYFCFISCPEDHPELMMWTVEHVYTHDANGNCHRQGAIMQVMDATHAVELIPEYGEAVDKSMTSATCLESYKCFFLNNFADKESYHVFSTKFV</sequence>
<dbReference type="Proteomes" id="UP000807769">
    <property type="component" value="Unassembled WGS sequence"/>
</dbReference>
<reference evidence="2" key="1">
    <citation type="journal article" date="2020" name="New Phytol.">
        <title>Comparative genomics reveals dynamic genome evolution in host specialist ectomycorrhizal fungi.</title>
        <authorList>
            <person name="Lofgren L.A."/>
            <person name="Nguyen N.H."/>
            <person name="Vilgalys R."/>
            <person name="Ruytinx J."/>
            <person name="Liao H.L."/>
            <person name="Branco S."/>
            <person name="Kuo A."/>
            <person name="LaButti K."/>
            <person name="Lipzen A."/>
            <person name="Andreopoulos W."/>
            <person name="Pangilinan J."/>
            <person name="Riley R."/>
            <person name="Hundley H."/>
            <person name="Na H."/>
            <person name="Barry K."/>
            <person name="Grigoriev I.V."/>
            <person name="Stajich J.E."/>
            <person name="Kennedy P.G."/>
        </authorList>
    </citation>
    <scope>NUCLEOTIDE SEQUENCE</scope>
    <source>
        <strain evidence="2">MN1</strain>
    </source>
</reference>
<feature type="domain" description="DUF6830" evidence="1">
    <location>
        <begin position="265"/>
        <end position="365"/>
    </location>
</feature>
<dbReference type="Pfam" id="PF20722">
    <property type="entry name" value="DUF6830"/>
    <property type="match status" value="1"/>
</dbReference>
<evidence type="ECO:0000313" key="3">
    <source>
        <dbReference type="Proteomes" id="UP000807769"/>
    </source>
</evidence>
<name>A0A9P7DJA6_9AGAM</name>
<dbReference type="InterPro" id="IPR049233">
    <property type="entry name" value="DUF6830"/>
</dbReference>
<proteinExistence type="predicted"/>
<dbReference type="AlphaFoldDB" id="A0A9P7DJA6"/>